<protein>
    <submittedName>
        <fullName evidence="1">Uncharacterized protein</fullName>
    </submittedName>
</protein>
<evidence type="ECO:0000313" key="2">
    <source>
        <dbReference type="Proteomes" id="UP000268321"/>
    </source>
</evidence>
<proteinExistence type="predicted"/>
<keyword evidence="2" id="KW-1185">Reference proteome</keyword>
<dbReference type="OrthoDB" id="3358869at2759"/>
<sequence length="54" mass="5980">MSASQIAQLNEQIAILQANLAELDGLVKEVSSQYQSMQDLGVMHALLFMPQDEM</sequence>
<dbReference type="Pfam" id="PF08227">
    <property type="entry name" value="DASH_Hsk3"/>
    <property type="match status" value="1"/>
</dbReference>
<accession>A0A4P9ZCW9</accession>
<organism evidence="1 2">
    <name type="scientific">Metschnikowia bicuspidata</name>
    <dbReference type="NCBI Taxonomy" id="27322"/>
    <lineage>
        <taxon>Eukaryota</taxon>
        <taxon>Fungi</taxon>
        <taxon>Dikarya</taxon>
        <taxon>Ascomycota</taxon>
        <taxon>Saccharomycotina</taxon>
        <taxon>Pichiomycetes</taxon>
        <taxon>Metschnikowiaceae</taxon>
        <taxon>Metschnikowia</taxon>
    </lineage>
</organism>
<reference evidence="2" key="1">
    <citation type="journal article" date="2018" name="Nat. Microbiol.">
        <title>Leveraging single-cell genomics to expand the fungal tree of life.</title>
        <authorList>
            <person name="Ahrendt S.R."/>
            <person name="Quandt C.A."/>
            <person name="Ciobanu D."/>
            <person name="Clum A."/>
            <person name="Salamov A."/>
            <person name="Andreopoulos B."/>
            <person name="Cheng J.F."/>
            <person name="Woyke T."/>
            <person name="Pelin A."/>
            <person name="Henrissat B."/>
            <person name="Reynolds N.K."/>
            <person name="Benny G.L."/>
            <person name="Smith M.E."/>
            <person name="James T.Y."/>
            <person name="Grigoriev I.V."/>
        </authorList>
    </citation>
    <scope>NUCLEOTIDE SEQUENCE [LARGE SCALE GENOMIC DNA]</scope>
    <source>
        <strain evidence="2">Baker2002</strain>
    </source>
</reference>
<dbReference type="InterPro" id="IPR013183">
    <property type="entry name" value="Hsk3-like"/>
</dbReference>
<dbReference type="Proteomes" id="UP000268321">
    <property type="component" value="Unassembled WGS sequence"/>
</dbReference>
<evidence type="ECO:0000313" key="1">
    <source>
        <dbReference type="EMBL" id="RKP30767.1"/>
    </source>
</evidence>
<gene>
    <name evidence="1" type="ORF">METBISCDRAFT_27142</name>
</gene>
<name>A0A4P9ZCW9_9ASCO</name>
<dbReference type="AlphaFoldDB" id="A0A4P9ZCW9"/>
<dbReference type="EMBL" id="ML004452">
    <property type="protein sequence ID" value="RKP30767.1"/>
    <property type="molecule type" value="Genomic_DNA"/>
</dbReference>